<protein>
    <recommendedName>
        <fullName evidence="1">holo-[acyl-carrier-protein] synthase</fullName>
        <ecNumber evidence="1">2.7.8.7</ecNumber>
    </recommendedName>
</protein>
<dbReference type="FunFam" id="3.90.470.20:FF:000013">
    <property type="entry name" value="L-aminoadipate-semialdehyde dehydrogenase-phosphopantetheinyl transferase"/>
    <property type="match status" value="1"/>
</dbReference>
<comment type="caution">
    <text evidence="5">The sequence shown here is derived from an EMBL/GenBank/DDBJ whole genome shotgun (WGS) entry which is preliminary data.</text>
</comment>
<proteinExistence type="predicted"/>
<dbReference type="PANTHER" id="PTHR12215:SF10">
    <property type="entry name" value="L-AMINOADIPATE-SEMIALDEHYDE DEHYDROGENASE-PHOSPHOPANTETHEINYL TRANSFERASE"/>
    <property type="match status" value="1"/>
</dbReference>
<evidence type="ECO:0000313" key="6">
    <source>
        <dbReference type="Proteomes" id="UP001386955"/>
    </source>
</evidence>
<sequence length="385" mass="44559">MGLQQLLHDIYPSCVRLRVRMLWVIASQRGATKDVTVIHLIDFVSKVLKNHSQARGCYKLILTNKVSVHAEDSIYSVFRPIPFQHDEDFSPNPLDMFFIDPKVKMEEGVRRWVVDISKWDPHPSDFSLALSLLPSHEHPSVTRFVKMEDKKRALVSRMLQYVLVHDVMHIPFPDIVINRTLEGKPYLDYDNKNCHRFPNFNFNVSHHGDYVAIASEPVCLVGLDIVSYDVPQRETITEFIKFFSSYFSSLEWAKIVNAGTSNDVLIEFYRYWSLKEAYVKAIGSGLTEGLNKVEFSHSRWTNISAKVDGKVMTDWRFWLFELGDRHCVSIARVHPKSAAKSYKTTLKKVDFTEEEYTLGLHLPNVDIVKLDVEQLISILQKAFDY</sequence>
<dbReference type="FunFam" id="3.90.470.20:FF:000003">
    <property type="entry name" value="L-aminoadipate-semialdehyde dehydrogenase-phosphopantetheinyl transferase"/>
    <property type="match status" value="1"/>
</dbReference>
<dbReference type="SUPFAM" id="SSF56214">
    <property type="entry name" value="4'-phosphopantetheinyl transferase"/>
    <property type="match status" value="2"/>
</dbReference>
<dbReference type="InterPro" id="IPR008278">
    <property type="entry name" value="4-PPantetheinyl_Trfase_dom"/>
</dbReference>
<keyword evidence="2" id="KW-0808">Transferase</keyword>
<keyword evidence="6" id="KW-1185">Reference proteome</keyword>
<evidence type="ECO:0000259" key="3">
    <source>
        <dbReference type="Pfam" id="PF01648"/>
    </source>
</evidence>
<dbReference type="GO" id="GO:0008897">
    <property type="term" value="F:holo-[acyl-carrier-protein] synthase activity"/>
    <property type="evidence" value="ECO:0007669"/>
    <property type="project" value="UniProtKB-EC"/>
</dbReference>
<dbReference type="InterPro" id="IPR050559">
    <property type="entry name" value="P-Pant_transferase_sf"/>
</dbReference>
<dbReference type="GO" id="GO:0000287">
    <property type="term" value="F:magnesium ion binding"/>
    <property type="evidence" value="ECO:0007669"/>
    <property type="project" value="InterPro"/>
</dbReference>
<feature type="domain" description="4'-phosphopantetheinyl transferase" evidence="3">
    <location>
        <begin position="221"/>
        <end position="330"/>
    </location>
</feature>
<dbReference type="GO" id="GO:0005829">
    <property type="term" value="C:cytosol"/>
    <property type="evidence" value="ECO:0007669"/>
    <property type="project" value="TreeGrafter"/>
</dbReference>
<dbReference type="EMBL" id="JAYMYS010000005">
    <property type="protein sequence ID" value="KAK7393049.1"/>
    <property type="molecule type" value="Genomic_DNA"/>
</dbReference>
<dbReference type="EC" id="2.7.8.7" evidence="1"/>
<gene>
    <name evidence="5" type="ORF">VNO78_21500</name>
</gene>
<accession>A0AAN9SB99</accession>
<reference evidence="5 6" key="1">
    <citation type="submission" date="2024-01" db="EMBL/GenBank/DDBJ databases">
        <title>The genomes of 5 underutilized Papilionoideae crops provide insights into root nodulation and disease resistanc.</title>
        <authorList>
            <person name="Jiang F."/>
        </authorList>
    </citation>
    <scope>NUCLEOTIDE SEQUENCE [LARGE SCALE GENOMIC DNA]</scope>
    <source>
        <strain evidence="5">DUOXIRENSHENG_FW03</strain>
        <tissue evidence="5">Leaves</tissue>
    </source>
</reference>
<organism evidence="5 6">
    <name type="scientific">Psophocarpus tetragonolobus</name>
    <name type="common">Winged bean</name>
    <name type="synonym">Dolichos tetragonolobus</name>
    <dbReference type="NCBI Taxonomy" id="3891"/>
    <lineage>
        <taxon>Eukaryota</taxon>
        <taxon>Viridiplantae</taxon>
        <taxon>Streptophyta</taxon>
        <taxon>Embryophyta</taxon>
        <taxon>Tracheophyta</taxon>
        <taxon>Spermatophyta</taxon>
        <taxon>Magnoliopsida</taxon>
        <taxon>eudicotyledons</taxon>
        <taxon>Gunneridae</taxon>
        <taxon>Pentapetalae</taxon>
        <taxon>rosids</taxon>
        <taxon>fabids</taxon>
        <taxon>Fabales</taxon>
        <taxon>Fabaceae</taxon>
        <taxon>Papilionoideae</taxon>
        <taxon>50 kb inversion clade</taxon>
        <taxon>NPAAA clade</taxon>
        <taxon>indigoferoid/millettioid clade</taxon>
        <taxon>Phaseoleae</taxon>
        <taxon>Psophocarpus</taxon>
    </lineage>
</organism>
<name>A0AAN9SB99_PSOTE</name>
<evidence type="ECO:0000313" key="5">
    <source>
        <dbReference type="EMBL" id="KAK7393049.1"/>
    </source>
</evidence>
<evidence type="ECO:0000256" key="2">
    <source>
        <dbReference type="ARBA" id="ARBA00022679"/>
    </source>
</evidence>
<dbReference type="GO" id="GO:0019878">
    <property type="term" value="P:lysine biosynthetic process via aminoadipic acid"/>
    <property type="evidence" value="ECO:0007669"/>
    <property type="project" value="TreeGrafter"/>
</dbReference>
<dbReference type="Pfam" id="PF22624">
    <property type="entry name" value="AASDHPPT_N"/>
    <property type="match status" value="1"/>
</dbReference>
<dbReference type="AlphaFoldDB" id="A0AAN9SB99"/>
<evidence type="ECO:0000259" key="4">
    <source>
        <dbReference type="Pfam" id="PF22624"/>
    </source>
</evidence>
<dbReference type="Proteomes" id="UP001386955">
    <property type="component" value="Unassembled WGS sequence"/>
</dbReference>
<feature type="domain" description="4'-phosphopantetheinyl transferase N-terminal" evidence="4">
    <location>
        <begin position="117"/>
        <end position="217"/>
    </location>
</feature>
<dbReference type="Gene3D" id="3.90.470.20">
    <property type="entry name" value="4'-phosphopantetheinyl transferase domain"/>
    <property type="match status" value="2"/>
</dbReference>
<evidence type="ECO:0000256" key="1">
    <source>
        <dbReference type="ARBA" id="ARBA00013172"/>
    </source>
</evidence>
<dbReference type="InterPro" id="IPR055066">
    <property type="entry name" value="AASDHPPT_N"/>
</dbReference>
<dbReference type="InterPro" id="IPR037143">
    <property type="entry name" value="4-PPantetheinyl_Trfase_dom_sf"/>
</dbReference>
<dbReference type="Pfam" id="PF01648">
    <property type="entry name" value="ACPS"/>
    <property type="match status" value="1"/>
</dbReference>
<dbReference type="PANTHER" id="PTHR12215">
    <property type="entry name" value="PHOSPHOPANTETHEINE TRANSFERASE"/>
    <property type="match status" value="1"/>
</dbReference>